<gene>
    <name evidence="2" type="ORF">HM1_1826</name>
</gene>
<proteinExistence type="predicted"/>
<feature type="region of interest" description="Disordered" evidence="1">
    <location>
        <begin position="170"/>
        <end position="190"/>
    </location>
</feature>
<dbReference type="HOGENOM" id="CLU_1426202_0_0_9"/>
<sequence length="190" mass="21373">MVTFSLTVITVFAYDFMVVKSDGAWANRYGKDMLHQPIAPGVAITIEKTYRLCGHQEIENLERPEDWTGRPFRELLQRYPESAGWRWELRPGQIRLFRSVDGLCPDDAAKRHLGIVGGVVAVIVGPPGLYGGIDRLTDLPAERLPRPLYELAERGWLGGMTPEELSLLLDGMDESDGHKEKDSTEGRRKP</sequence>
<dbReference type="STRING" id="498761.HM1_1826"/>
<name>B0TF67_HELMI</name>
<dbReference type="Proteomes" id="UP000008550">
    <property type="component" value="Chromosome"/>
</dbReference>
<dbReference type="KEGG" id="hmo:HM1_1826"/>
<reference evidence="2 3" key="1">
    <citation type="journal article" date="2008" name="J. Bacteriol.">
        <title>The genome of Heliobacterium modesticaldum, a phototrophic representative of the Firmicutes containing the simplest photosynthetic apparatus.</title>
        <authorList>
            <person name="Sattley W.M."/>
            <person name="Madigan M.T."/>
            <person name="Swingley W.D."/>
            <person name="Cheung P.C."/>
            <person name="Clocksin K.M."/>
            <person name="Conrad A.L."/>
            <person name="Dejesa L.C."/>
            <person name="Honchak B.M."/>
            <person name="Jung D.O."/>
            <person name="Karbach L.E."/>
            <person name="Kurdoglu A."/>
            <person name="Lahiri S."/>
            <person name="Mastrian S.D."/>
            <person name="Page L.E."/>
            <person name="Taylor H.L."/>
            <person name="Wang Z.T."/>
            <person name="Raymond J."/>
            <person name="Chen M."/>
            <person name="Blankenship R.E."/>
            <person name="Touchman J.W."/>
        </authorList>
    </citation>
    <scope>NUCLEOTIDE SEQUENCE [LARGE SCALE GENOMIC DNA]</scope>
    <source>
        <strain evidence="3">ATCC 51547 / Ice1</strain>
    </source>
</reference>
<keyword evidence="3" id="KW-1185">Reference proteome</keyword>
<organism evidence="2 3">
    <name type="scientific">Heliobacterium modesticaldum (strain ATCC 51547 / Ice1)</name>
    <dbReference type="NCBI Taxonomy" id="498761"/>
    <lineage>
        <taxon>Bacteria</taxon>
        <taxon>Bacillati</taxon>
        <taxon>Bacillota</taxon>
        <taxon>Clostridia</taxon>
        <taxon>Eubacteriales</taxon>
        <taxon>Heliobacteriaceae</taxon>
        <taxon>Heliomicrobium</taxon>
    </lineage>
</organism>
<dbReference type="EMBL" id="CP000930">
    <property type="protein sequence ID" value="ABZ84384.1"/>
    <property type="molecule type" value="Genomic_DNA"/>
</dbReference>
<feature type="compositionally biased region" description="Basic and acidic residues" evidence="1">
    <location>
        <begin position="175"/>
        <end position="190"/>
    </location>
</feature>
<dbReference type="AlphaFoldDB" id="B0TF67"/>
<evidence type="ECO:0000313" key="2">
    <source>
        <dbReference type="EMBL" id="ABZ84384.1"/>
    </source>
</evidence>
<protein>
    <recommendedName>
        <fullName evidence="4">Bypass of forespore C C-terminal domain-containing protein</fullName>
    </recommendedName>
</protein>
<evidence type="ECO:0000313" key="3">
    <source>
        <dbReference type="Proteomes" id="UP000008550"/>
    </source>
</evidence>
<accession>B0TF67</accession>
<evidence type="ECO:0008006" key="4">
    <source>
        <dbReference type="Google" id="ProtNLM"/>
    </source>
</evidence>
<evidence type="ECO:0000256" key="1">
    <source>
        <dbReference type="SAM" id="MobiDB-lite"/>
    </source>
</evidence>